<keyword evidence="2" id="KW-1185">Reference proteome</keyword>
<gene>
    <name evidence="1" type="ORF">LYSIN_03352</name>
</gene>
<dbReference type="EMBL" id="PGLV01000002">
    <property type="protein sequence ID" value="POZ55055.1"/>
    <property type="molecule type" value="Genomic_DNA"/>
</dbReference>
<accession>A0A2S5CW63</accession>
<sequence length="117" mass="14253">MYVTVEIIDTFPKHDIYALGSVTIDSMISLKNVRLKRGSKRNQYILDFPMMNEDQLYIDILDDELLEKIYDAMVYQYEQYILSMFDMDVNDEWEEPPRIYLFEKERIEKKLRMKYLS</sequence>
<proteinExistence type="predicted"/>
<dbReference type="AlphaFoldDB" id="A0A2S5CW63"/>
<protein>
    <submittedName>
        <fullName evidence="1">Uncharacterized protein</fullName>
    </submittedName>
</protein>
<comment type="caution">
    <text evidence="1">The sequence shown here is derived from an EMBL/GenBank/DDBJ whole genome shotgun (WGS) entry which is preliminary data.</text>
</comment>
<dbReference type="Proteomes" id="UP000237319">
    <property type="component" value="Unassembled WGS sequence"/>
</dbReference>
<evidence type="ECO:0000313" key="1">
    <source>
        <dbReference type="EMBL" id="POZ55055.1"/>
    </source>
</evidence>
<name>A0A2S5CW63_LYSSH</name>
<reference evidence="1 2" key="1">
    <citation type="submission" date="2017-11" db="EMBL/GenBank/DDBJ databases">
        <title>Genome sequence of Lysinibacillus sphaericus, a lignin-degrading bacteria isolated from municipal solid waste soil.</title>
        <authorList>
            <person name="Persinoti G.F."/>
            <person name="Paixao D.A."/>
            <person name="Bugg T.D."/>
            <person name="Squina F.M."/>
        </authorList>
    </citation>
    <scope>NUCLEOTIDE SEQUENCE [LARGE SCALE GENOMIC DNA]</scope>
    <source>
        <strain evidence="1 2">A1</strain>
    </source>
</reference>
<dbReference type="RefSeq" id="WP_103977699.1">
    <property type="nucleotide sequence ID" value="NZ_PGLV01000002.1"/>
</dbReference>
<evidence type="ECO:0000313" key="2">
    <source>
        <dbReference type="Proteomes" id="UP000237319"/>
    </source>
</evidence>
<dbReference type="GO" id="GO:0030435">
    <property type="term" value="P:sporulation resulting in formation of a cellular spore"/>
    <property type="evidence" value="ECO:0007669"/>
    <property type="project" value="InterPro"/>
</dbReference>
<dbReference type="SUPFAM" id="SSF160537">
    <property type="entry name" value="SpoVG-like"/>
    <property type="match status" value="1"/>
</dbReference>
<dbReference type="InterPro" id="IPR036751">
    <property type="entry name" value="SpoVG_sf"/>
</dbReference>
<organism evidence="1 2">
    <name type="scientific">Lysinibacillus sphaericus</name>
    <name type="common">Bacillus sphaericus</name>
    <dbReference type="NCBI Taxonomy" id="1421"/>
    <lineage>
        <taxon>Bacteria</taxon>
        <taxon>Bacillati</taxon>
        <taxon>Bacillota</taxon>
        <taxon>Bacilli</taxon>
        <taxon>Bacillales</taxon>
        <taxon>Bacillaceae</taxon>
        <taxon>Lysinibacillus</taxon>
    </lineage>
</organism>